<dbReference type="Proteomes" id="UP001206925">
    <property type="component" value="Unassembled WGS sequence"/>
</dbReference>
<reference evidence="4" key="1">
    <citation type="submission" date="2022-06" db="EMBL/GenBank/DDBJ databases">
        <title>Uncovering the hologenomic basis of an extraordinary plant invasion.</title>
        <authorList>
            <person name="Bieker V.C."/>
            <person name="Martin M.D."/>
            <person name="Gilbert T."/>
            <person name="Hodgins K."/>
            <person name="Battlay P."/>
            <person name="Petersen B."/>
            <person name="Wilson J."/>
        </authorList>
    </citation>
    <scope>NUCLEOTIDE SEQUENCE</scope>
    <source>
        <strain evidence="4">AA19_3_7</strain>
        <tissue evidence="4">Leaf</tissue>
    </source>
</reference>
<dbReference type="SUPFAM" id="SSF56112">
    <property type="entry name" value="Protein kinase-like (PK-like)"/>
    <property type="match status" value="1"/>
</dbReference>
<feature type="domain" description="Protein kinase" evidence="3">
    <location>
        <begin position="1"/>
        <end position="167"/>
    </location>
</feature>
<dbReference type="GO" id="GO:0004672">
    <property type="term" value="F:protein kinase activity"/>
    <property type="evidence" value="ECO:0007669"/>
    <property type="project" value="InterPro"/>
</dbReference>
<protein>
    <recommendedName>
        <fullName evidence="3">Protein kinase domain-containing protein</fullName>
    </recommendedName>
</protein>
<evidence type="ECO:0000256" key="1">
    <source>
        <dbReference type="ARBA" id="ARBA00004236"/>
    </source>
</evidence>
<dbReference type="Gene3D" id="1.10.510.10">
    <property type="entry name" value="Transferase(Phosphotransferase) domain 1"/>
    <property type="match status" value="1"/>
</dbReference>
<dbReference type="EMBL" id="JAMZMK010007753">
    <property type="protein sequence ID" value="KAI7743281.1"/>
    <property type="molecule type" value="Genomic_DNA"/>
</dbReference>
<dbReference type="GO" id="GO:0005886">
    <property type="term" value="C:plasma membrane"/>
    <property type="evidence" value="ECO:0007669"/>
    <property type="project" value="UniProtKB-SubCell"/>
</dbReference>
<keyword evidence="5" id="KW-1185">Reference proteome</keyword>
<feature type="non-terminal residue" evidence="4">
    <location>
        <position position="1"/>
    </location>
</feature>
<dbReference type="InterPro" id="IPR001245">
    <property type="entry name" value="Ser-Thr/Tyr_kinase_cat_dom"/>
</dbReference>
<accession>A0AAD5CJX7</accession>
<evidence type="ECO:0000256" key="2">
    <source>
        <dbReference type="ARBA" id="ARBA00022475"/>
    </source>
</evidence>
<dbReference type="GO" id="GO:0005524">
    <property type="term" value="F:ATP binding"/>
    <property type="evidence" value="ECO:0007669"/>
    <property type="project" value="InterPro"/>
</dbReference>
<gene>
    <name evidence="4" type="ORF">M8C21_007460</name>
</gene>
<dbReference type="PROSITE" id="PS50011">
    <property type="entry name" value="PROTEIN_KINASE_DOM"/>
    <property type="match status" value="1"/>
</dbReference>
<keyword evidence="2" id="KW-0472">Membrane</keyword>
<comment type="caution">
    <text evidence="4">The sequence shown here is derived from an EMBL/GenBank/DDBJ whole genome shotgun (WGS) entry which is preliminary data.</text>
</comment>
<evidence type="ECO:0000259" key="3">
    <source>
        <dbReference type="PROSITE" id="PS50011"/>
    </source>
</evidence>
<sequence length="167" mass="18145">MIIGEGALGKVFKGRLDSVTFAPWKAGDGLSVAIKKSNPDNTQGPKEWQNYNAKLSDFGLARLGPVNGESHVSTGIAGTYGYMAPEYMATGRLYVKSDVYAFGVLMLEIITGLSASADYNQNGTRRNLVEWAKPFLTNIKGLPRIIDSRLDQDYPTKGVIKAAELIL</sequence>
<dbReference type="AlphaFoldDB" id="A0AAD5CJX7"/>
<comment type="subcellular location">
    <subcellularLocation>
        <location evidence="1">Cell membrane</location>
    </subcellularLocation>
</comment>
<evidence type="ECO:0000313" key="4">
    <source>
        <dbReference type="EMBL" id="KAI7743281.1"/>
    </source>
</evidence>
<keyword evidence="2" id="KW-1003">Cell membrane</keyword>
<organism evidence="4 5">
    <name type="scientific">Ambrosia artemisiifolia</name>
    <name type="common">Common ragweed</name>
    <dbReference type="NCBI Taxonomy" id="4212"/>
    <lineage>
        <taxon>Eukaryota</taxon>
        <taxon>Viridiplantae</taxon>
        <taxon>Streptophyta</taxon>
        <taxon>Embryophyta</taxon>
        <taxon>Tracheophyta</taxon>
        <taxon>Spermatophyta</taxon>
        <taxon>Magnoliopsida</taxon>
        <taxon>eudicotyledons</taxon>
        <taxon>Gunneridae</taxon>
        <taxon>Pentapetalae</taxon>
        <taxon>asterids</taxon>
        <taxon>campanulids</taxon>
        <taxon>Asterales</taxon>
        <taxon>Asteraceae</taxon>
        <taxon>Asteroideae</taxon>
        <taxon>Heliantheae alliance</taxon>
        <taxon>Heliantheae</taxon>
        <taxon>Ambrosia</taxon>
    </lineage>
</organism>
<dbReference type="Pfam" id="PF07714">
    <property type="entry name" value="PK_Tyr_Ser-Thr"/>
    <property type="match status" value="1"/>
</dbReference>
<name>A0AAD5CJX7_AMBAR</name>
<evidence type="ECO:0000313" key="5">
    <source>
        <dbReference type="Proteomes" id="UP001206925"/>
    </source>
</evidence>
<dbReference type="PANTHER" id="PTHR45621">
    <property type="entry name" value="OS01G0588500 PROTEIN-RELATED"/>
    <property type="match status" value="1"/>
</dbReference>
<proteinExistence type="predicted"/>
<dbReference type="InterPro" id="IPR011009">
    <property type="entry name" value="Kinase-like_dom_sf"/>
</dbReference>
<dbReference type="InterPro" id="IPR000719">
    <property type="entry name" value="Prot_kinase_dom"/>
</dbReference>
<dbReference type="InterPro" id="IPR050823">
    <property type="entry name" value="Plant_Ser_Thr_Prot_Kinase"/>
</dbReference>